<dbReference type="EMBL" id="JAFHKS010000042">
    <property type="protein sequence ID" value="MBN3545089.1"/>
    <property type="molecule type" value="Genomic_DNA"/>
</dbReference>
<evidence type="ECO:0000259" key="4">
    <source>
        <dbReference type="Pfam" id="PF01420"/>
    </source>
</evidence>
<comment type="caution">
    <text evidence="5">The sequence shown here is derived from an EMBL/GenBank/DDBJ whole genome shotgun (WGS) entry which is preliminary data.</text>
</comment>
<dbReference type="GO" id="GO:0004519">
    <property type="term" value="F:endonuclease activity"/>
    <property type="evidence" value="ECO:0007669"/>
    <property type="project" value="UniProtKB-KW"/>
</dbReference>
<dbReference type="RefSeq" id="WP_188403279.1">
    <property type="nucleotide sequence ID" value="NZ_BMCE01000002.1"/>
</dbReference>
<keyword evidence="5" id="KW-0540">Nuclease</keyword>
<dbReference type="Gene3D" id="3.90.220.20">
    <property type="entry name" value="DNA methylase specificity domains"/>
    <property type="match status" value="2"/>
</dbReference>
<proteinExistence type="inferred from homology"/>
<dbReference type="PANTHER" id="PTHR30408">
    <property type="entry name" value="TYPE-1 RESTRICTION ENZYME ECOKI SPECIFICITY PROTEIN"/>
    <property type="match status" value="1"/>
</dbReference>
<sequence>MKSKQNPEVRFPGFAGDWVQRKLRDVVERVTRKNKNTESSLPLTISAQHGLIDQITFFNKQVASRDLSNYFLLENGEFAYNKSYSNDYPWGAVKRLDKYEQGVLSTLYIVFKPTKVNSNFLVSYYDTNRWHKEVSDRAAEGARNHGLLNISASDFFDTELKVPVEKNEQEQIGEFFKQLDKKVALHQRELTTLKQTKQGFLQKMFPKEGESVPEVRFSGFTGDWEQRKLNTVFKDFIVPMRDKPKEFSGTIPWTRIEDIEGRYINGTTSGQYVSKETIKSMNLKIIPKGSLIVSASATFGVVAIVNNDLITNQTFIGLVPNNNFNVDYLFAFFKSTNIQKKMKRESAGSTIFYISRKQFEEMTGEFPILEEQEKIGNFFKELDVIIALHEHELDALKEMKKAFLQKMFV</sequence>
<dbReference type="Proteomes" id="UP001319060">
    <property type="component" value="Unassembled WGS sequence"/>
</dbReference>
<evidence type="ECO:0000256" key="2">
    <source>
        <dbReference type="ARBA" id="ARBA00022747"/>
    </source>
</evidence>
<evidence type="ECO:0000256" key="1">
    <source>
        <dbReference type="ARBA" id="ARBA00010923"/>
    </source>
</evidence>
<keyword evidence="6" id="KW-1185">Reference proteome</keyword>
<keyword evidence="3" id="KW-0238">DNA-binding</keyword>
<evidence type="ECO:0000313" key="5">
    <source>
        <dbReference type="EMBL" id="MBN3545089.1"/>
    </source>
</evidence>
<dbReference type="InterPro" id="IPR044946">
    <property type="entry name" value="Restrct_endonuc_typeI_TRD_sf"/>
</dbReference>
<comment type="similarity">
    <text evidence="1">Belongs to the type-I restriction system S methylase family.</text>
</comment>
<gene>
    <name evidence="5" type="ORF">JYA64_07275</name>
</gene>
<evidence type="ECO:0000256" key="3">
    <source>
        <dbReference type="ARBA" id="ARBA00023125"/>
    </source>
</evidence>
<dbReference type="SUPFAM" id="SSF116734">
    <property type="entry name" value="DNA methylase specificity domain"/>
    <property type="match status" value="2"/>
</dbReference>
<name>A0ABS2ZEP2_9BACL</name>
<dbReference type="Pfam" id="PF01420">
    <property type="entry name" value="Methylase_S"/>
    <property type="match status" value="2"/>
</dbReference>
<dbReference type="CDD" id="cd17284">
    <property type="entry name" value="RMtype1_S_Cbo7060ORF11580P_TRD2-CR2_like"/>
    <property type="match status" value="1"/>
</dbReference>
<accession>A0ABS2ZEP2</accession>
<dbReference type="Gene3D" id="1.10.287.1120">
    <property type="entry name" value="Bipartite methylase S protein"/>
    <property type="match status" value="1"/>
</dbReference>
<keyword evidence="5" id="KW-0378">Hydrolase</keyword>
<dbReference type="InterPro" id="IPR052021">
    <property type="entry name" value="Type-I_RS_S_subunit"/>
</dbReference>
<keyword evidence="5" id="KW-0255">Endonuclease</keyword>
<keyword evidence="2" id="KW-0680">Restriction system</keyword>
<protein>
    <submittedName>
        <fullName evidence="5">Restriction endonuclease subunit S</fullName>
    </submittedName>
</protein>
<dbReference type="PANTHER" id="PTHR30408:SF12">
    <property type="entry name" value="TYPE I RESTRICTION ENZYME MJAVIII SPECIFICITY SUBUNIT"/>
    <property type="match status" value="1"/>
</dbReference>
<reference evidence="5 6" key="1">
    <citation type="submission" date="2021-01" db="EMBL/GenBank/DDBJ databases">
        <title>Genome Sequencing of Type Strains.</title>
        <authorList>
            <person name="Lemaire J.F."/>
            <person name="Inderbitzin P."/>
            <person name="Collins S.B."/>
            <person name="Wespe N."/>
            <person name="Knight-Connoni V."/>
        </authorList>
    </citation>
    <scope>NUCLEOTIDE SEQUENCE [LARGE SCALE GENOMIC DNA]</scope>
    <source>
        <strain evidence="5 6">DSM 14730</strain>
    </source>
</reference>
<organism evidence="5 6">
    <name type="scientific">Fictibacillus barbaricus</name>
    <dbReference type="NCBI Taxonomy" id="182136"/>
    <lineage>
        <taxon>Bacteria</taxon>
        <taxon>Bacillati</taxon>
        <taxon>Bacillota</taxon>
        <taxon>Bacilli</taxon>
        <taxon>Bacillales</taxon>
        <taxon>Fictibacillaceae</taxon>
        <taxon>Fictibacillus</taxon>
    </lineage>
</organism>
<feature type="domain" description="Type I restriction modification DNA specificity" evidence="4">
    <location>
        <begin position="223"/>
        <end position="397"/>
    </location>
</feature>
<evidence type="ECO:0000313" key="6">
    <source>
        <dbReference type="Proteomes" id="UP001319060"/>
    </source>
</evidence>
<feature type="domain" description="Type I restriction modification DNA specificity" evidence="4">
    <location>
        <begin position="88"/>
        <end position="195"/>
    </location>
</feature>
<dbReference type="InterPro" id="IPR000055">
    <property type="entry name" value="Restrct_endonuc_typeI_TRD"/>
</dbReference>